<dbReference type="Proteomes" id="UP000185669">
    <property type="component" value="Unassembled WGS sequence"/>
</dbReference>
<organism evidence="3 4">
    <name type="scientific">Halanaerobium kushneri</name>
    <dbReference type="NCBI Taxonomy" id="56779"/>
    <lineage>
        <taxon>Bacteria</taxon>
        <taxon>Bacillati</taxon>
        <taxon>Bacillota</taxon>
        <taxon>Clostridia</taxon>
        <taxon>Halanaerobiales</taxon>
        <taxon>Halanaerobiaceae</taxon>
        <taxon>Halanaerobium</taxon>
    </lineage>
</organism>
<dbReference type="STRING" id="56779.SAMN05421834_10446"/>
<dbReference type="RefSeq" id="WP_076544076.1">
    <property type="nucleotide sequence ID" value="NZ_FTNC01000004.1"/>
</dbReference>
<evidence type="ECO:0000313" key="4">
    <source>
        <dbReference type="Proteomes" id="UP000185669"/>
    </source>
</evidence>
<feature type="compositionally biased region" description="Polar residues" evidence="1">
    <location>
        <begin position="43"/>
        <end position="55"/>
    </location>
</feature>
<reference evidence="4" key="1">
    <citation type="submission" date="2017-01" db="EMBL/GenBank/DDBJ databases">
        <authorList>
            <person name="Varghese N."/>
            <person name="Submissions S."/>
        </authorList>
    </citation>
    <scope>NUCLEOTIDE SEQUENCE [LARGE SCALE GENOMIC DNA]</scope>
    <source>
        <strain evidence="4">ATCC 700103</strain>
    </source>
</reference>
<evidence type="ECO:0000259" key="2">
    <source>
        <dbReference type="Pfam" id="PF08241"/>
    </source>
</evidence>
<feature type="domain" description="Methyltransferase type 11" evidence="2">
    <location>
        <begin position="70"/>
        <end position="162"/>
    </location>
</feature>
<dbReference type="PANTHER" id="PTHR43591">
    <property type="entry name" value="METHYLTRANSFERASE"/>
    <property type="match status" value="1"/>
</dbReference>
<dbReference type="SUPFAM" id="SSF53335">
    <property type="entry name" value="S-adenosyl-L-methionine-dependent methyltransferases"/>
    <property type="match status" value="1"/>
</dbReference>
<feature type="region of interest" description="Disordered" evidence="1">
    <location>
        <begin position="36"/>
        <end position="62"/>
    </location>
</feature>
<gene>
    <name evidence="3" type="ORF">SAMN05421834_10446</name>
</gene>
<dbReference type="AlphaFoldDB" id="A0A1N6SHT2"/>
<evidence type="ECO:0000256" key="1">
    <source>
        <dbReference type="SAM" id="MobiDB-lite"/>
    </source>
</evidence>
<proteinExistence type="predicted"/>
<dbReference type="CDD" id="cd02440">
    <property type="entry name" value="AdoMet_MTases"/>
    <property type="match status" value="1"/>
</dbReference>
<dbReference type="Pfam" id="PF08241">
    <property type="entry name" value="Methyltransf_11"/>
    <property type="match status" value="1"/>
</dbReference>
<accession>A0A1N6SHT2</accession>
<name>A0A1N6SHT2_9FIRM</name>
<evidence type="ECO:0000313" key="3">
    <source>
        <dbReference type="EMBL" id="SIQ40610.1"/>
    </source>
</evidence>
<dbReference type="InterPro" id="IPR029063">
    <property type="entry name" value="SAM-dependent_MTases_sf"/>
</dbReference>
<dbReference type="EMBL" id="FTNC01000004">
    <property type="protein sequence ID" value="SIQ40610.1"/>
    <property type="molecule type" value="Genomic_DNA"/>
</dbReference>
<dbReference type="GO" id="GO:0032259">
    <property type="term" value="P:methylation"/>
    <property type="evidence" value="ECO:0007669"/>
    <property type="project" value="UniProtKB-KW"/>
</dbReference>
<keyword evidence="4" id="KW-1185">Reference proteome</keyword>
<dbReference type="Gene3D" id="3.40.50.150">
    <property type="entry name" value="Vaccinia Virus protein VP39"/>
    <property type="match status" value="1"/>
</dbReference>
<keyword evidence="3" id="KW-0489">Methyltransferase</keyword>
<keyword evidence="3" id="KW-0808">Transferase</keyword>
<dbReference type="OrthoDB" id="9772751at2"/>
<sequence length="224" mass="25411">MDLFTLAAPIFDLAMKISGHEKVLVELGNRIKKDELKRHSSDRQNSFNLNQTADSSEQELEAEQPEIKLLDLGGGTGELVRYLPGNITVTIADPSQAMLAEGRKKDFKQQVNHVLADGADLPFDSDSFDYLTISDALHHFRRVDSALNEAARVLKPGGKLYILEFDPTTFFTRVIIFFEKLAGEPVNFYQPEKLTEMLARNELKIEHQYLNKSLYIITAKKRLK</sequence>
<dbReference type="GO" id="GO:0008757">
    <property type="term" value="F:S-adenosylmethionine-dependent methyltransferase activity"/>
    <property type="evidence" value="ECO:0007669"/>
    <property type="project" value="InterPro"/>
</dbReference>
<dbReference type="InterPro" id="IPR013216">
    <property type="entry name" value="Methyltransf_11"/>
</dbReference>
<protein>
    <submittedName>
        <fullName evidence="3">Demethylmenaquinone methyltransferase / 2-methoxy-6-polyprenyl-1,4-benzoquinol methylase</fullName>
    </submittedName>
</protein>